<dbReference type="GO" id="GO:0001228">
    <property type="term" value="F:DNA-binding transcription activator activity, RNA polymerase II-specific"/>
    <property type="evidence" value="ECO:0007669"/>
    <property type="project" value="EnsemblFungi"/>
</dbReference>
<dbReference type="GO" id="GO:0033309">
    <property type="term" value="C:SBF transcription complex"/>
    <property type="evidence" value="ECO:0007669"/>
    <property type="project" value="EnsemblFungi"/>
</dbReference>
<dbReference type="PANTHER" id="PTHR43828:SF7">
    <property type="entry name" value="REGULATORY PROTEIN SWI4"/>
    <property type="match status" value="1"/>
</dbReference>
<dbReference type="FunFam" id="3.10.260.10:FF:000006">
    <property type="entry name" value="Swi4p"/>
    <property type="match status" value="1"/>
</dbReference>
<dbReference type="InterPro" id="IPR051642">
    <property type="entry name" value="SWI6-like"/>
</dbReference>
<feature type="compositionally biased region" description="Polar residues" evidence="4">
    <location>
        <begin position="148"/>
        <end position="168"/>
    </location>
</feature>
<dbReference type="GO" id="GO:0034605">
    <property type="term" value="P:cellular response to heat"/>
    <property type="evidence" value="ECO:0007669"/>
    <property type="project" value="EnsemblFungi"/>
</dbReference>
<name>A0A1G4K2R7_9SACH</name>
<dbReference type="GO" id="GO:0030907">
    <property type="term" value="C:MBF transcription complex"/>
    <property type="evidence" value="ECO:0007669"/>
    <property type="project" value="TreeGrafter"/>
</dbReference>
<dbReference type="PROSITE" id="PS50088">
    <property type="entry name" value="ANK_REPEAT"/>
    <property type="match status" value="1"/>
</dbReference>
<dbReference type="InterPro" id="IPR018004">
    <property type="entry name" value="KilA/APSES_HTH"/>
</dbReference>
<feature type="repeat" description="ANK" evidence="3">
    <location>
        <begin position="435"/>
        <end position="467"/>
    </location>
</feature>
<keyword evidence="7" id="KW-1185">Reference proteome</keyword>
<accession>A0A1G4K2R7</accession>
<dbReference type="SMART" id="SM00248">
    <property type="entry name" value="ANK"/>
    <property type="match status" value="2"/>
</dbReference>
<organism evidence="6 7">
    <name type="scientific">Lachancea dasiensis</name>
    <dbReference type="NCBI Taxonomy" id="1072105"/>
    <lineage>
        <taxon>Eukaryota</taxon>
        <taxon>Fungi</taxon>
        <taxon>Dikarya</taxon>
        <taxon>Ascomycota</taxon>
        <taxon>Saccharomycotina</taxon>
        <taxon>Saccharomycetes</taxon>
        <taxon>Saccharomycetales</taxon>
        <taxon>Saccharomycetaceae</taxon>
        <taxon>Lachancea</taxon>
    </lineage>
</organism>
<dbReference type="EMBL" id="LT598461">
    <property type="protein sequence ID" value="SCU97921.1"/>
    <property type="molecule type" value="Genomic_DNA"/>
</dbReference>
<dbReference type="InterPro" id="IPR003163">
    <property type="entry name" value="Tscrpt_reg_HTH_APSES-type"/>
</dbReference>
<feature type="region of interest" description="Disordered" evidence="4">
    <location>
        <begin position="143"/>
        <end position="173"/>
    </location>
</feature>
<evidence type="ECO:0000256" key="2">
    <source>
        <dbReference type="ARBA" id="ARBA00023043"/>
    </source>
</evidence>
<dbReference type="GO" id="GO:0003677">
    <property type="term" value="F:DNA binding"/>
    <property type="evidence" value="ECO:0007669"/>
    <property type="project" value="InterPro"/>
</dbReference>
<dbReference type="InterPro" id="IPR036770">
    <property type="entry name" value="Ankyrin_rpt-contain_sf"/>
</dbReference>
<dbReference type="InterPro" id="IPR036887">
    <property type="entry name" value="HTH_APSES_sf"/>
</dbReference>
<dbReference type="GO" id="GO:0042802">
    <property type="term" value="F:identical protein binding"/>
    <property type="evidence" value="ECO:0007669"/>
    <property type="project" value="EnsemblFungi"/>
</dbReference>
<evidence type="ECO:0000256" key="3">
    <source>
        <dbReference type="PROSITE-ProRule" id="PRU00023"/>
    </source>
</evidence>
<feature type="compositionally biased region" description="Low complexity" evidence="4">
    <location>
        <begin position="339"/>
        <end position="349"/>
    </location>
</feature>
<reference evidence="6 7" key="1">
    <citation type="submission" date="2016-03" db="EMBL/GenBank/DDBJ databases">
        <authorList>
            <person name="Devillers H."/>
        </authorList>
    </citation>
    <scope>NUCLEOTIDE SEQUENCE [LARGE SCALE GENOMIC DNA]</scope>
    <source>
        <strain evidence="6">CBS 10888</strain>
    </source>
</reference>
<evidence type="ECO:0000256" key="1">
    <source>
        <dbReference type="ARBA" id="ARBA00022737"/>
    </source>
</evidence>
<dbReference type="GO" id="GO:0000785">
    <property type="term" value="C:chromatin"/>
    <property type="evidence" value="ECO:0007669"/>
    <property type="project" value="EnsemblFungi"/>
</dbReference>
<protein>
    <submittedName>
        <fullName evidence="6">LADA_0H09318g1_1</fullName>
    </submittedName>
</protein>
<dbReference type="PROSITE" id="PS51299">
    <property type="entry name" value="HTH_APSES"/>
    <property type="match status" value="1"/>
</dbReference>
<dbReference type="Proteomes" id="UP000190274">
    <property type="component" value="Chromosome H"/>
</dbReference>
<dbReference type="SUPFAM" id="SSF48403">
    <property type="entry name" value="Ankyrin repeat"/>
    <property type="match status" value="1"/>
</dbReference>
<feature type="region of interest" description="Disordered" evidence="4">
    <location>
        <begin position="272"/>
        <end position="299"/>
    </location>
</feature>
<dbReference type="FunFam" id="1.25.40.20:FF:000361">
    <property type="entry name" value="Swi4p"/>
    <property type="match status" value="1"/>
</dbReference>
<dbReference type="SMART" id="SM01252">
    <property type="entry name" value="KilA-N"/>
    <property type="match status" value="1"/>
</dbReference>
<dbReference type="GO" id="GO:0000082">
    <property type="term" value="P:G1/S transition of mitotic cell cycle"/>
    <property type="evidence" value="ECO:0007669"/>
    <property type="project" value="EnsemblFungi"/>
</dbReference>
<dbReference type="Gene3D" id="1.25.40.20">
    <property type="entry name" value="Ankyrin repeat-containing domain"/>
    <property type="match status" value="1"/>
</dbReference>
<feature type="domain" description="HTH APSES-type" evidence="5">
    <location>
        <begin position="33"/>
        <end position="143"/>
    </location>
</feature>
<dbReference type="InterPro" id="IPR002110">
    <property type="entry name" value="Ankyrin_rpt"/>
</dbReference>
<gene>
    <name evidence="6" type="ORF">LADA_0H09318G</name>
</gene>
<dbReference type="PANTHER" id="PTHR43828">
    <property type="entry name" value="ASPARAGINASE"/>
    <property type="match status" value="1"/>
</dbReference>
<proteinExistence type="predicted"/>
<dbReference type="Pfam" id="PF04383">
    <property type="entry name" value="KilA-N"/>
    <property type="match status" value="1"/>
</dbReference>
<keyword evidence="2 3" id="KW-0040">ANK repeat</keyword>
<dbReference type="AlphaFoldDB" id="A0A1G4K2R7"/>
<evidence type="ECO:0000259" key="5">
    <source>
        <dbReference type="PROSITE" id="PS51299"/>
    </source>
</evidence>
<evidence type="ECO:0000256" key="4">
    <source>
        <dbReference type="SAM" id="MobiDB-lite"/>
    </source>
</evidence>
<dbReference type="SUPFAM" id="SSF54616">
    <property type="entry name" value="DNA-binding domain of Mlu1-box binding protein MBP1"/>
    <property type="match status" value="1"/>
</dbReference>
<evidence type="ECO:0000313" key="7">
    <source>
        <dbReference type="Proteomes" id="UP000190274"/>
    </source>
</evidence>
<dbReference type="STRING" id="1266660.A0A1G4K2R7"/>
<sequence length="907" mass="100725">MQNGPVTGQSDSLMNIDYRFTGTSMENEVSPTIEVATYAGVDVYECYCKGQESRIVMRRCLDNWINITQVFKIASFSKTQRTKILEKESNMVKHEKIQGGYGRFQGTWIPLENAHYLIEKYNVQDLVVSTILNFQLDPANPPIRRSKNSVIKKQSPGTKINSPSSYNKTPKKNGVGMVVKKAKKKLSSTMGNVVQTTGVIKKSQVHPSPLQNLAFQTPQHQQHLSMQHNNSTVVAPDQQTPLHPMNYETTQKPLQFYPYPQQQPAFLTFDASDPQHQQATKRSKKPSRPPSSTQSQAQHSFRVIKQQFIDQASSQPPRTIPHAMVTIHPQSSAHKTSYSNGSNGSNGSSIECFSAHEEHSPISSRSASPKLRQPSGHDAKSDVGGEPLSEEEYKEILLQVLSSDYSASDSDSIMLPEEVYHPPPNLDINFTIDDQSHTTLHWAAAMANIPLLKVILTLPVDISLCNNRGFNTITKACFYNNCYKGGVFPQVLELLKPCIITPDLNGRLPFHYLVELSVNKSKDPVVINYYLDSLFEVLSKEDPTLLRMCLNHQDNAGNTVLHLAALNLNLELCNRLCYLGSSMGVLNLEHETATSILARYNLVPPTSQGLDEAVAELTGNVQSKTSKQLTLSTPVMTRKKNGSFSQHNDHTINLTQELSSFSSMPNSEINTSKNKNTDEQNSAIIQEPLSVSSTINRDVLPAASVPLIRLEPARSSQTLTKQLSNLTASLTSSVDEEISTLELDKEKIIGCIDSTGKSLNHNEVAMQELLVGVSGVEELESSVDKFTEQVRHQMSQLANSIEKSQALALATWVHEEESAMASNANSPQKDDGTEHSVRIISSRLLRLGLQLTLLQFKRKHTINRLARGKSEIGSSTKIKKYRKLIGTTIEDIDSKLDDIEKDLRAEV</sequence>
<dbReference type="Gene3D" id="3.10.260.10">
    <property type="entry name" value="Transcription regulator HTH, APSES-type DNA-binding domain"/>
    <property type="match status" value="1"/>
</dbReference>
<feature type="region of interest" description="Disordered" evidence="4">
    <location>
        <begin position="331"/>
        <end position="387"/>
    </location>
</feature>
<keyword evidence="1" id="KW-0677">Repeat</keyword>
<dbReference type="OrthoDB" id="6718656at2759"/>
<evidence type="ECO:0000313" key="6">
    <source>
        <dbReference type="EMBL" id="SCU97921.1"/>
    </source>
</evidence>